<evidence type="ECO:0000256" key="2">
    <source>
        <dbReference type="ARBA" id="ARBA00023015"/>
    </source>
</evidence>
<dbReference type="Proteomes" id="UP000017836">
    <property type="component" value="Unassembled WGS sequence"/>
</dbReference>
<dbReference type="InterPro" id="IPR050568">
    <property type="entry name" value="Transcr_DNA_Rep_Reg"/>
</dbReference>
<dbReference type="PANTHER" id="PTHR10252:SF124">
    <property type="entry name" value="NUCLEAR TRANSCRIPTION FACTOR Y SUBUNIT C-10"/>
    <property type="match status" value="1"/>
</dbReference>
<dbReference type="GO" id="GO:0006355">
    <property type="term" value="P:regulation of DNA-templated transcription"/>
    <property type="evidence" value="ECO:0000318"/>
    <property type="project" value="GO_Central"/>
</dbReference>
<dbReference type="Pfam" id="PF00125">
    <property type="entry name" value="Histone"/>
    <property type="match status" value="1"/>
</dbReference>
<dbReference type="AlphaFoldDB" id="W1P484"/>
<dbReference type="FunFam" id="1.10.20.10:FF:000006">
    <property type="entry name" value="Nuclear transcription factor Y subunit gamma"/>
    <property type="match status" value="1"/>
</dbReference>
<evidence type="ECO:0000256" key="5">
    <source>
        <dbReference type="ARBA" id="ARBA00023242"/>
    </source>
</evidence>
<comment type="similarity">
    <text evidence="6">Belongs to the NFYC/HAP5 subunit family.</text>
</comment>
<keyword evidence="4" id="KW-0804">Transcription</keyword>
<dbReference type="Gramene" id="ERN02469">
    <property type="protein sequence ID" value="ERN02469"/>
    <property type="gene ID" value="AMTR_s00213p00014190"/>
</dbReference>
<dbReference type="InterPro" id="IPR007125">
    <property type="entry name" value="H2A/H2B/H3"/>
</dbReference>
<dbReference type="Gene3D" id="1.10.20.10">
    <property type="entry name" value="Histone, subunit A"/>
    <property type="match status" value="1"/>
</dbReference>
<feature type="domain" description="Core Histone H2A/H2B/H3" evidence="7">
    <location>
        <begin position="6"/>
        <end position="79"/>
    </location>
</feature>
<evidence type="ECO:0000256" key="4">
    <source>
        <dbReference type="ARBA" id="ARBA00023163"/>
    </source>
</evidence>
<dbReference type="CDD" id="cd22908">
    <property type="entry name" value="HFD_NFYC-like"/>
    <property type="match status" value="1"/>
</dbReference>
<comment type="subcellular location">
    <subcellularLocation>
        <location evidence="1">Nucleus</location>
    </subcellularLocation>
</comment>
<evidence type="ECO:0000313" key="8">
    <source>
        <dbReference type="EMBL" id="ERN02469.1"/>
    </source>
</evidence>
<accession>W1P484</accession>
<dbReference type="GO" id="GO:0000976">
    <property type="term" value="F:transcription cis-regulatory region binding"/>
    <property type="evidence" value="ECO:0000318"/>
    <property type="project" value="GO_Central"/>
</dbReference>
<evidence type="ECO:0000256" key="6">
    <source>
        <dbReference type="ARBA" id="ARBA00038129"/>
    </source>
</evidence>
<evidence type="ECO:0000313" key="9">
    <source>
        <dbReference type="Proteomes" id="UP000017836"/>
    </source>
</evidence>
<dbReference type="STRING" id="13333.W1P484"/>
<dbReference type="InterPro" id="IPR009072">
    <property type="entry name" value="Histone-fold"/>
</dbReference>
<dbReference type="PANTHER" id="PTHR10252">
    <property type="entry name" value="HISTONE-LIKE TRANSCRIPTION FACTOR CCAAT-RELATED"/>
    <property type="match status" value="1"/>
</dbReference>
<proteinExistence type="inferred from homology"/>
<gene>
    <name evidence="8" type="ORF">AMTR_s00213p00014190</name>
</gene>
<organism evidence="8 9">
    <name type="scientific">Amborella trichopoda</name>
    <dbReference type="NCBI Taxonomy" id="13333"/>
    <lineage>
        <taxon>Eukaryota</taxon>
        <taxon>Viridiplantae</taxon>
        <taxon>Streptophyta</taxon>
        <taxon>Embryophyta</taxon>
        <taxon>Tracheophyta</taxon>
        <taxon>Spermatophyta</taxon>
        <taxon>Magnoliopsida</taxon>
        <taxon>Amborellales</taxon>
        <taxon>Amborellaceae</taxon>
        <taxon>Amborella</taxon>
    </lineage>
</organism>
<dbReference type="EMBL" id="KI394600">
    <property type="protein sequence ID" value="ERN02469.1"/>
    <property type="molecule type" value="Genomic_DNA"/>
</dbReference>
<dbReference type="eggNOG" id="KOG1657">
    <property type="taxonomic scope" value="Eukaryota"/>
</dbReference>
<name>W1P484_AMBTC</name>
<protein>
    <recommendedName>
        <fullName evidence="7">Core Histone H2A/H2B/H3 domain-containing protein</fullName>
    </recommendedName>
</protein>
<dbReference type="SUPFAM" id="SSF47113">
    <property type="entry name" value="Histone-fold"/>
    <property type="match status" value="1"/>
</dbReference>
<keyword evidence="5" id="KW-0539">Nucleus</keyword>
<keyword evidence="3" id="KW-0238">DNA-binding</keyword>
<dbReference type="GO" id="GO:0005634">
    <property type="term" value="C:nucleus"/>
    <property type="evidence" value="ECO:0000318"/>
    <property type="project" value="GO_Central"/>
</dbReference>
<dbReference type="OMA" id="HIHEFRQ"/>
<dbReference type="HOGENOM" id="CLU_045277_0_0_1"/>
<evidence type="ECO:0000256" key="3">
    <source>
        <dbReference type="ARBA" id="ARBA00023125"/>
    </source>
</evidence>
<reference evidence="9" key="1">
    <citation type="journal article" date="2013" name="Science">
        <title>The Amborella genome and the evolution of flowering plants.</title>
        <authorList>
            <consortium name="Amborella Genome Project"/>
        </authorList>
    </citation>
    <scope>NUCLEOTIDE SEQUENCE [LARGE SCALE GENOMIC DNA]</scope>
</reference>
<sequence>MVKGTQHIHEFRQHQLPLARIKKIMKSDDDVKMISAETPILFAKACELFILELTLRAWLHTEECKRRTLQRSDIAGAIRAGEVLDFLVDVVPMEEFRGVQPFLCMQDDQFGVNWSGNESLPYSGMQFPKMNPRPFNQILPEDVTSRQHEIPQQMMLQQPFFSNSVMYDPPQVDNKRVEWLIVQGIEALT</sequence>
<dbReference type="GO" id="GO:0046982">
    <property type="term" value="F:protein heterodimerization activity"/>
    <property type="evidence" value="ECO:0007669"/>
    <property type="project" value="InterPro"/>
</dbReference>
<keyword evidence="9" id="KW-1185">Reference proteome</keyword>
<evidence type="ECO:0000259" key="7">
    <source>
        <dbReference type="Pfam" id="PF00125"/>
    </source>
</evidence>
<evidence type="ECO:0000256" key="1">
    <source>
        <dbReference type="ARBA" id="ARBA00004123"/>
    </source>
</evidence>
<keyword evidence="2" id="KW-0805">Transcription regulation</keyword>